<dbReference type="InterPro" id="IPR036412">
    <property type="entry name" value="HAD-like_sf"/>
</dbReference>
<dbReference type="EMBL" id="PUHQ01000055">
    <property type="protein sequence ID" value="KAG0659299.1"/>
    <property type="molecule type" value="Genomic_DNA"/>
</dbReference>
<evidence type="ECO:0000256" key="1">
    <source>
        <dbReference type="SAM" id="MobiDB-lite"/>
    </source>
</evidence>
<proteinExistence type="predicted"/>
<feature type="compositionally biased region" description="Low complexity" evidence="1">
    <location>
        <begin position="313"/>
        <end position="322"/>
    </location>
</feature>
<name>A0A9P6W0X7_RHOMI</name>
<feature type="compositionally biased region" description="Acidic residues" evidence="1">
    <location>
        <begin position="386"/>
        <end position="403"/>
    </location>
</feature>
<comment type="caution">
    <text evidence="2">The sequence shown here is derived from an EMBL/GenBank/DDBJ whole genome shotgun (WGS) entry which is preliminary data.</text>
</comment>
<keyword evidence="3" id="KW-1185">Reference proteome</keyword>
<dbReference type="InterPro" id="IPR023214">
    <property type="entry name" value="HAD_sf"/>
</dbReference>
<reference evidence="2 3" key="1">
    <citation type="submission" date="2020-11" db="EMBL/GenBank/DDBJ databases">
        <title>Kefir isolates.</title>
        <authorList>
            <person name="Marcisauskas S."/>
            <person name="Kim Y."/>
            <person name="Blasche S."/>
        </authorList>
    </citation>
    <scope>NUCLEOTIDE SEQUENCE [LARGE SCALE GENOMIC DNA]</scope>
    <source>
        <strain evidence="2 3">KR</strain>
    </source>
</reference>
<gene>
    <name evidence="2" type="ORF">C6P46_005229</name>
</gene>
<dbReference type="Proteomes" id="UP000777482">
    <property type="component" value="Unassembled WGS sequence"/>
</dbReference>
<accession>A0A9P6W0X7</accession>
<feature type="compositionally biased region" description="Basic residues" evidence="1">
    <location>
        <begin position="23"/>
        <end position="33"/>
    </location>
</feature>
<organism evidence="2 3">
    <name type="scientific">Rhodotorula mucilaginosa</name>
    <name type="common">Yeast</name>
    <name type="synonym">Rhodotorula rubra</name>
    <dbReference type="NCBI Taxonomy" id="5537"/>
    <lineage>
        <taxon>Eukaryota</taxon>
        <taxon>Fungi</taxon>
        <taxon>Dikarya</taxon>
        <taxon>Basidiomycota</taxon>
        <taxon>Pucciniomycotina</taxon>
        <taxon>Microbotryomycetes</taxon>
        <taxon>Sporidiobolales</taxon>
        <taxon>Sporidiobolaceae</taxon>
        <taxon>Rhodotorula</taxon>
    </lineage>
</organism>
<evidence type="ECO:0000313" key="2">
    <source>
        <dbReference type="EMBL" id="KAG0659299.1"/>
    </source>
</evidence>
<dbReference type="Gene3D" id="3.40.50.1000">
    <property type="entry name" value="HAD superfamily/HAD-like"/>
    <property type="match status" value="1"/>
</dbReference>
<dbReference type="AlphaFoldDB" id="A0A9P6W0X7"/>
<feature type="region of interest" description="Disordered" evidence="1">
    <location>
        <begin position="1"/>
        <end position="92"/>
    </location>
</feature>
<dbReference type="OrthoDB" id="2529877at2759"/>
<sequence>MDWFSDALSSISTGNGGSGRGGGRSRGRGRGRGRGGAGRGGFSHTRGNGRGAYGYQSGPPRSADPRQHLSASEMPAPSSAHLDVSTKESNTVTPDQAAALEPLILVFSLNHTLVSRSAASAQASRDPVKRPYLSTFLSYLVSASEDSDVGIKSARRKLKTVVFTGTRAHNVLLILKSIDLATRARTTRFGEPYQVDAVEGDLLDLDLSGEDMDLGADYHNKVHTLKDLGRVWFKFGIKEERGAERTELSAQPYSLLPIKTFEPNAQSGGRNDDELLAMITQIDGLCRETNVASFIRNGGLGQVAGSESGQGGTSSAWTSAGSPADAHTRLVEQGKRICETLGIPVRATYDHNWRKAIGCAFEKVEGPPPRIRAHRWSRFRGHAQEDSEDSGEDCVEDYDDISD</sequence>
<protein>
    <submittedName>
        <fullName evidence="2">Uncharacterized protein</fullName>
    </submittedName>
</protein>
<dbReference type="SUPFAM" id="SSF56784">
    <property type="entry name" value="HAD-like"/>
    <property type="match status" value="1"/>
</dbReference>
<feature type="region of interest" description="Disordered" evidence="1">
    <location>
        <begin position="381"/>
        <end position="403"/>
    </location>
</feature>
<feature type="region of interest" description="Disordered" evidence="1">
    <location>
        <begin position="304"/>
        <end position="326"/>
    </location>
</feature>
<evidence type="ECO:0000313" key="3">
    <source>
        <dbReference type="Proteomes" id="UP000777482"/>
    </source>
</evidence>